<accession>A0AAD5MWM9</accession>
<name>A0AAD5MWM9_PARTN</name>
<gene>
    <name evidence="2" type="ORF">KIN20_012354</name>
</gene>
<reference evidence="2" key="1">
    <citation type="submission" date="2021-06" db="EMBL/GenBank/DDBJ databases">
        <title>Parelaphostrongylus tenuis whole genome reference sequence.</title>
        <authorList>
            <person name="Garwood T.J."/>
            <person name="Larsen P.A."/>
            <person name="Fountain-Jones N.M."/>
            <person name="Garbe J.R."/>
            <person name="Macchietto M.G."/>
            <person name="Kania S.A."/>
            <person name="Gerhold R.W."/>
            <person name="Richards J.E."/>
            <person name="Wolf T.M."/>
        </authorList>
    </citation>
    <scope>NUCLEOTIDE SEQUENCE</scope>
    <source>
        <strain evidence="2">MNPRO001-30</strain>
        <tissue evidence="2">Meninges</tissue>
    </source>
</reference>
<organism evidence="2 3">
    <name type="scientific">Parelaphostrongylus tenuis</name>
    <name type="common">Meningeal worm</name>
    <dbReference type="NCBI Taxonomy" id="148309"/>
    <lineage>
        <taxon>Eukaryota</taxon>
        <taxon>Metazoa</taxon>
        <taxon>Ecdysozoa</taxon>
        <taxon>Nematoda</taxon>
        <taxon>Chromadorea</taxon>
        <taxon>Rhabditida</taxon>
        <taxon>Rhabditina</taxon>
        <taxon>Rhabditomorpha</taxon>
        <taxon>Strongyloidea</taxon>
        <taxon>Metastrongylidae</taxon>
        <taxon>Parelaphostrongylus</taxon>
    </lineage>
</organism>
<protein>
    <submittedName>
        <fullName evidence="2">Uncharacterized protein</fullName>
    </submittedName>
</protein>
<comment type="caution">
    <text evidence="2">The sequence shown here is derived from an EMBL/GenBank/DDBJ whole genome shotgun (WGS) entry which is preliminary data.</text>
</comment>
<dbReference type="AlphaFoldDB" id="A0AAD5MWM9"/>
<evidence type="ECO:0000313" key="2">
    <source>
        <dbReference type="EMBL" id="KAJ1355084.1"/>
    </source>
</evidence>
<proteinExistence type="predicted"/>
<evidence type="ECO:0000313" key="3">
    <source>
        <dbReference type="Proteomes" id="UP001196413"/>
    </source>
</evidence>
<dbReference type="EMBL" id="JAHQIW010002333">
    <property type="protein sequence ID" value="KAJ1355084.1"/>
    <property type="molecule type" value="Genomic_DNA"/>
</dbReference>
<sequence>MHHWRRRSAASRAAVWTRYGILAACQVMPMRRSHAGDKSRSSVPHYSHGRSRRRSPLICRSQHGPQYRINQNGKQRFNQGADDMEKRRTYSRRFTRSSGRELCPSAGVRRTRGKQYCRAFFISDMAHIQYQTAVSLFRFITGTVLFGSADPLQENILLHPPPPAS</sequence>
<evidence type="ECO:0000256" key="1">
    <source>
        <dbReference type="SAM" id="MobiDB-lite"/>
    </source>
</evidence>
<feature type="region of interest" description="Disordered" evidence="1">
    <location>
        <begin position="32"/>
        <end position="57"/>
    </location>
</feature>
<dbReference type="Proteomes" id="UP001196413">
    <property type="component" value="Unassembled WGS sequence"/>
</dbReference>
<keyword evidence="3" id="KW-1185">Reference proteome</keyword>